<dbReference type="EMBL" id="CACVBM020001319">
    <property type="protein sequence ID" value="CAA7045383.1"/>
    <property type="molecule type" value="Genomic_DNA"/>
</dbReference>
<keyword evidence="2" id="KW-1185">Reference proteome</keyword>
<evidence type="ECO:0000313" key="1">
    <source>
        <dbReference type="EMBL" id="CAA7045383.1"/>
    </source>
</evidence>
<organism evidence="1 2">
    <name type="scientific">Microthlaspi erraticum</name>
    <dbReference type="NCBI Taxonomy" id="1685480"/>
    <lineage>
        <taxon>Eukaryota</taxon>
        <taxon>Viridiplantae</taxon>
        <taxon>Streptophyta</taxon>
        <taxon>Embryophyta</taxon>
        <taxon>Tracheophyta</taxon>
        <taxon>Spermatophyta</taxon>
        <taxon>Magnoliopsida</taxon>
        <taxon>eudicotyledons</taxon>
        <taxon>Gunneridae</taxon>
        <taxon>Pentapetalae</taxon>
        <taxon>rosids</taxon>
        <taxon>malvids</taxon>
        <taxon>Brassicales</taxon>
        <taxon>Brassicaceae</taxon>
        <taxon>Coluteocarpeae</taxon>
        <taxon>Microthlaspi</taxon>
    </lineage>
</organism>
<sequence>MGLEPLNTKRIRFRVKGKSRGKQHFSGLTLTSQLDRVEAWPVELRNSTGWSSRRSSWSSRWLLPSSFAYPVELLPCAKSLHAPYVPYAPECSKRPISKDQTCICLLEHLEHWDVRSKEGLGAWTQLNWIRKGEEGSHLEVSSTHPTRPAKFNSIELRSQTRKMLLPP</sequence>
<reference evidence="1" key="1">
    <citation type="submission" date="2020-01" db="EMBL/GenBank/DDBJ databases">
        <authorList>
            <person name="Mishra B."/>
        </authorList>
    </citation>
    <scope>NUCLEOTIDE SEQUENCE [LARGE SCALE GENOMIC DNA]</scope>
</reference>
<dbReference type="Proteomes" id="UP000467841">
    <property type="component" value="Unassembled WGS sequence"/>
</dbReference>
<dbReference type="AlphaFoldDB" id="A0A6D2K007"/>
<evidence type="ECO:0000313" key="2">
    <source>
        <dbReference type="Proteomes" id="UP000467841"/>
    </source>
</evidence>
<protein>
    <submittedName>
        <fullName evidence="1">Uncharacterized protein</fullName>
    </submittedName>
</protein>
<gene>
    <name evidence="1" type="ORF">MERR_LOCUS32618</name>
</gene>
<proteinExistence type="predicted"/>
<name>A0A6D2K007_9BRAS</name>
<comment type="caution">
    <text evidence="1">The sequence shown here is derived from an EMBL/GenBank/DDBJ whole genome shotgun (WGS) entry which is preliminary data.</text>
</comment>
<accession>A0A6D2K007</accession>